<dbReference type="EMBL" id="LQRI01000194">
    <property type="protein sequence ID" value="KXT80163.1"/>
    <property type="molecule type" value="Genomic_DNA"/>
</dbReference>
<keyword evidence="1" id="KW-1133">Transmembrane helix</keyword>
<organism evidence="2 3">
    <name type="scientific">Streptococcus oralis</name>
    <dbReference type="NCBI Taxonomy" id="1303"/>
    <lineage>
        <taxon>Bacteria</taxon>
        <taxon>Bacillati</taxon>
        <taxon>Bacillota</taxon>
        <taxon>Bacilli</taxon>
        <taxon>Lactobacillales</taxon>
        <taxon>Streptococcaceae</taxon>
        <taxon>Streptococcus</taxon>
    </lineage>
</organism>
<accession>A0A139NWD2</accession>
<protein>
    <submittedName>
        <fullName evidence="2">Uncharacterized protein</fullName>
    </submittedName>
</protein>
<gene>
    <name evidence="2" type="ORF">SORDD14_01502</name>
</gene>
<keyword evidence="1" id="KW-0812">Transmembrane</keyword>
<proteinExistence type="predicted"/>
<reference evidence="2 3" key="1">
    <citation type="submission" date="2016-01" db="EMBL/GenBank/DDBJ databases">
        <title>Highly variable Streptococcus oralis are common among viridans streptococci isolated from primates.</title>
        <authorList>
            <person name="Denapaite D."/>
            <person name="Rieger M."/>
            <person name="Koendgen S."/>
            <person name="Brueckner R."/>
            <person name="Ochigava I."/>
            <person name="Kappeler P."/>
            <person name="Maetz-Rensing K."/>
            <person name="Leendertz F."/>
            <person name="Hakenbeck R."/>
        </authorList>
    </citation>
    <scope>NUCLEOTIDE SEQUENCE [LARGE SCALE GENOMIC DNA]</scope>
    <source>
        <strain evidence="2 3">DD14</strain>
    </source>
</reference>
<comment type="caution">
    <text evidence="2">The sequence shown here is derived from an EMBL/GenBank/DDBJ whole genome shotgun (WGS) entry which is preliminary data.</text>
</comment>
<evidence type="ECO:0000313" key="2">
    <source>
        <dbReference type="EMBL" id="KXT80163.1"/>
    </source>
</evidence>
<dbReference type="AlphaFoldDB" id="A0A139NWD2"/>
<evidence type="ECO:0000256" key="1">
    <source>
        <dbReference type="SAM" id="Phobius"/>
    </source>
</evidence>
<keyword evidence="1" id="KW-0472">Membrane</keyword>
<feature type="transmembrane region" description="Helical" evidence="1">
    <location>
        <begin position="7"/>
        <end position="26"/>
    </location>
</feature>
<name>A0A139NWD2_STROR</name>
<feature type="transmembrane region" description="Helical" evidence="1">
    <location>
        <begin position="46"/>
        <end position="61"/>
    </location>
</feature>
<sequence length="62" mass="7569">MLYFLDYSLTIFEIGWHLPVLFYHGWYSKKYQTLQEGNFLPPKLEAIAYLFSFFILFSYPIF</sequence>
<dbReference type="Proteomes" id="UP000070497">
    <property type="component" value="Unassembled WGS sequence"/>
</dbReference>
<evidence type="ECO:0000313" key="3">
    <source>
        <dbReference type="Proteomes" id="UP000070497"/>
    </source>
</evidence>